<comment type="caution">
    <text evidence="8">Lacks conserved residue(s) required for the propagation of feature annotation.</text>
</comment>
<dbReference type="STRING" id="206665.SAMN04488516_11055"/>
<dbReference type="SMART" id="SM00359">
    <property type="entry name" value="PUA"/>
    <property type="match status" value="1"/>
</dbReference>
<proteinExistence type="inferred from homology"/>
<dbReference type="UniPathway" id="UPA00098">
    <property type="reaction ID" value="UER00359"/>
</dbReference>
<dbReference type="InterPro" id="IPR005715">
    <property type="entry name" value="Glu_5kinase/COase_Synthase"/>
</dbReference>
<dbReference type="NCBIfam" id="TIGR01027">
    <property type="entry name" value="proB"/>
    <property type="match status" value="1"/>
</dbReference>
<dbReference type="PANTHER" id="PTHR43654">
    <property type="entry name" value="GLUTAMATE 5-KINASE"/>
    <property type="match status" value="1"/>
</dbReference>
<dbReference type="PANTHER" id="PTHR43654:SF1">
    <property type="entry name" value="ISOPENTENYL PHOSPHATE KINASE"/>
    <property type="match status" value="1"/>
</dbReference>
<dbReference type="CDD" id="cd21157">
    <property type="entry name" value="PUA_G5K"/>
    <property type="match status" value="1"/>
</dbReference>
<dbReference type="InterPro" id="IPR001048">
    <property type="entry name" value="Asp/Glu/Uridylate_kinase"/>
</dbReference>
<keyword evidence="3 8" id="KW-0641">Proline biosynthesis</keyword>
<dbReference type="GO" id="GO:0004349">
    <property type="term" value="F:glutamate 5-kinase activity"/>
    <property type="evidence" value="ECO:0007669"/>
    <property type="project" value="UniProtKB-UniRule"/>
</dbReference>
<dbReference type="GO" id="GO:0005524">
    <property type="term" value="F:ATP binding"/>
    <property type="evidence" value="ECO:0007669"/>
    <property type="project" value="UniProtKB-KW"/>
</dbReference>
<feature type="binding site" evidence="8">
    <location>
        <position position="149"/>
    </location>
    <ligand>
        <name>substrate</name>
    </ligand>
</feature>
<dbReference type="FunFam" id="3.40.1160.10:FF:000006">
    <property type="entry name" value="Glutamate 5-kinase"/>
    <property type="match status" value="1"/>
</dbReference>
<comment type="function">
    <text evidence="8">Catalyzes the transfer of a phosphate group to glutamate to form L-glutamate 5-phosphate.</text>
</comment>
<feature type="binding site" evidence="8">
    <location>
        <begin position="223"/>
        <end position="229"/>
    </location>
    <ligand>
        <name>ATP</name>
        <dbReference type="ChEBI" id="CHEBI:30616"/>
    </ligand>
</feature>
<dbReference type="InterPro" id="IPR002478">
    <property type="entry name" value="PUA"/>
</dbReference>
<feature type="domain" description="PUA" evidence="9">
    <location>
        <begin position="289"/>
        <end position="371"/>
    </location>
</feature>
<dbReference type="Pfam" id="PF01472">
    <property type="entry name" value="PUA"/>
    <property type="match status" value="1"/>
</dbReference>
<dbReference type="Proteomes" id="UP000199602">
    <property type="component" value="Unassembled WGS sequence"/>
</dbReference>
<dbReference type="GO" id="GO:0003723">
    <property type="term" value="F:RNA binding"/>
    <property type="evidence" value="ECO:0007669"/>
    <property type="project" value="InterPro"/>
</dbReference>
<dbReference type="Gene3D" id="2.30.130.10">
    <property type="entry name" value="PUA domain"/>
    <property type="match status" value="1"/>
</dbReference>
<dbReference type="Gene3D" id="3.40.1160.10">
    <property type="entry name" value="Acetylglutamate kinase-like"/>
    <property type="match status" value="2"/>
</dbReference>
<keyword evidence="6 8" id="KW-0418">Kinase</keyword>
<dbReference type="InterPro" id="IPR019797">
    <property type="entry name" value="Glutamate_5-kinase_CS"/>
</dbReference>
<evidence type="ECO:0000256" key="1">
    <source>
        <dbReference type="ARBA" id="ARBA00022490"/>
    </source>
</evidence>
<dbReference type="CDD" id="cd04242">
    <property type="entry name" value="AAK_G5K_ProB"/>
    <property type="match status" value="1"/>
</dbReference>
<dbReference type="HAMAP" id="MF_00456">
    <property type="entry name" value="ProB"/>
    <property type="match status" value="1"/>
</dbReference>
<evidence type="ECO:0000313" key="11">
    <source>
        <dbReference type="Proteomes" id="UP000199602"/>
    </source>
</evidence>
<dbReference type="RefSeq" id="WP_092065926.1">
    <property type="nucleotide sequence ID" value="NZ_FNIN01000010.1"/>
</dbReference>
<name>A0A1H0F375_9BACT</name>
<comment type="subcellular location">
    <subcellularLocation>
        <location evidence="8">Cytoplasm</location>
    </subcellularLocation>
</comment>
<dbReference type="InterPro" id="IPR001057">
    <property type="entry name" value="Glu/AcGlu_kinase"/>
</dbReference>
<evidence type="ECO:0000259" key="9">
    <source>
        <dbReference type="SMART" id="SM00359"/>
    </source>
</evidence>
<keyword evidence="11" id="KW-1185">Reference proteome</keyword>
<dbReference type="GO" id="GO:0055129">
    <property type="term" value="P:L-proline biosynthetic process"/>
    <property type="evidence" value="ECO:0007669"/>
    <property type="project" value="UniProtKB-UniRule"/>
</dbReference>
<reference evidence="10 11" key="1">
    <citation type="submission" date="2016-10" db="EMBL/GenBank/DDBJ databases">
        <authorList>
            <person name="de Groot N.N."/>
        </authorList>
    </citation>
    <scope>NUCLEOTIDE SEQUENCE [LARGE SCALE GENOMIC DNA]</scope>
    <source>
        <strain evidence="10 11">DSM 15269</strain>
    </source>
</reference>
<evidence type="ECO:0000256" key="3">
    <source>
        <dbReference type="ARBA" id="ARBA00022650"/>
    </source>
</evidence>
<keyword evidence="2 8" id="KW-0028">Amino-acid biosynthesis</keyword>
<dbReference type="AlphaFoldDB" id="A0A1H0F375"/>
<comment type="catalytic activity">
    <reaction evidence="8">
        <text>L-glutamate + ATP = L-glutamyl 5-phosphate + ADP</text>
        <dbReference type="Rhea" id="RHEA:14877"/>
        <dbReference type="ChEBI" id="CHEBI:29985"/>
        <dbReference type="ChEBI" id="CHEBI:30616"/>
        <dbReference type="ChEBI" id="CHEBI:58274"/>
        <dbReference type="ChEBI" id="CHEBI:456216"/>
        <dbReference type="EC" id="2.7.2.11"/>
    </reaction>
</comment>
<dbReference type="GO" id="GO:0005829">
    <property type="term" value="C:cytosol"/>
    <property type="evidence" value="ECO:0007669"/>
    <property type="project" value="TreeGrafter"/>
</dbReference>
<evidence type="ECO:0000256" key="6">
    <source>
        <dbReference type="ARBA" id="ARBA00022777"/>
    </source>
</evidence>
<dbReference type="InterPro" id="IPR036393">
    <property type="entry name" value="AceGlu_kinase-like_sf"/>
</dbReference>
<comment type="pathway">
    <text evidence="8">Amino-acid biosynthesis; L-proline biosynthesis; L-glutamate 5-semialdehyde from L-glutamate: step 1/2.</text>
</comment>
<dbReference type="EMBL" id="FNIN01000010">
    <property type="protein sequence ID" value="SDN89108.1"/>
    <property type="molecule type" value="Genomic_DNA"/>
</dbReference>
<dbReference type="EC" id="2.7.2.11" evidence="8"/>
<keyword evidence="7 8" id="KW-0067">ATP-binding</keyword>
<dbReference type="PIRSF" id="PIRSF000729">
    <property type="entry name" value="GK"/>
    <property type="match status" value="1"/>
</dbReference>
<dbReference type="InterPro" id="IPR036974">
    <property type="entry name" value="PUA_sf"/>
</dbReference>
<gene>
    <name evidence="8" type="primary">proB</name>
    <name evidence="10" type="ORF">SAMN04488516_11055</name>
</gene>
<dbReference type="Pfam" id="PF00696">
    <property type="entry name" value="AA_kinase"/>
    <property type="match status" value="1"/>
</dbReference>
<protein>
    <recommendedName>
        <fullName evidence="8">Glutamate 5-kinase</fullName>
        <ecNumber evidence="8">2.7.2.11</ecNumber>
    </recommendedName>
    <alternativeName>
        <fullName evidence="8">Gamma-glutamyl kinase</fullName>
        <shortName evidence="8">GK</shortName>
    </alternativeName>
</protein>
<dbReference type="SUPFAM" id="SSF53633">
    <property type="entry name" value="Carbamate kinase-like"/>
    <property type="match status" value="1"/>
</dbReference>
<dbReference type="InterPro" id="IPR041739">
    <property type="entry name" value="G5K_ProB"/>
</dbReference>
<dbReference type="SUPFAM" id="SSF88697">
    <property type="entry name" value="PUA domain-like"/>
    <property type="match status" value="1"/>
</dbReference>
<evidence type="ECO:0000256" key="7">
    <source>
        <dbReference type="ARBA" id="ARBA00022840"/>
    </source>
</evidence>
<comment type="similarity">
    <text evidence="8">Belongs to the glutamate 5-kinase family.</text>
</comment>
<dbReference type="InterPro" id="IPR011529">
    <property type="entry name" value="Glu_5kinase"/>
</dbReference>
<dbReference type="PRINTS" id="PR00474">
    <property type="entry name" value="GLU5KINASE"/>
</dbReference>
<dbReference type="InterPro" id="IPR015947">
    <property type="entry name" value="PUA-like_sf"/>
</dbReference>
<evidence type="ECO:0000256" key="4">
    <source>
        <dbReference type="ARBA" id="ARBA00022679"/>
    </source>
</evidence>
<feature type="binding site" evidence="8">
    <location>
        <position position="62"/>
    </location>
    <ligand>
        <name>substrate</name>
    </ligand>
</feature>
<organism evidence="10 11">
    <name type="scientific">Desulfonauticus submarinus</name>
    <dbReference type="NCBI Taxonomy" id="206665"/>
    <lineage>
        <taxon>Bacteria</taxon>
        <taxon>Pseudomonadati</taxon>
        <taxon>Thermodesulfobacteriota</taxon>
        <taxon>Desulfovibrionia</taxon>
        <taxon>Desulfovibrionales</taxon>
        <taxon>Desulfonauticaceae</taxon>
        <taxon>Desulfonauticus</taxon>
    </lineage>
</organism>
<evidence type="ECO:0000256" key="8">
    <source>
        <dbReference type="HAMAP-Rule" id="MF_00456"/>
    </source>
</evidence>
<dbReference type="OrthoDB" id="9804434at2"/>
<evidence type="ECO:0000313" key="10">
    <source>
        <dbReference type="EMBL" id="SDN89108.1"/>
    </source>
</evidence>
<accession>A0A1H0F375</accession>
<keyword evidence="5 8" id="KW-0547">Nucleotide-binding</keyword>
<evidence type="ECO:0000256" key="2">
    <source>
        <dbReference type="ARBA" id="ARBA00022605"/>
    </source>
</evidence>
<feature type="binding site" evidence="8">
    <location>
        <position position="23"/>
    </location>
    <ligand>
        <name>ATP</name>
        <dbReference type="ChEBI" id="CHEBI:30616"/>
    </ligand>
</feature>
<keyword evidence="1 8" id="KW-0963">Cytoplasm</keyword>
<dbReference type="PROSITE" id="PS00902">
    <property type="entry name" value="GLUTAMATE_5_KINASE"/>
    <property type="match status" value="1"/>
</dbReference>
<evidence type="ECO:0000256" key="5">
    <source>
        <dbReference type="ARBA" id="ARBA00022741"/>
    </source>
</evidence>
<keyword evidence="4 8" id="KW-0808">Transferase</keyword>
<feature type="binding site" evidence="8">
    <location>
        <position position="161"/>
    </location>
    <ligand>
        <name>substrate</name>
    </ligand>
</feature>
<dbReference type="PROSITE" id="PS50890">
    <property type="entry name" value="PUA"/>
    <property type="match status" value="1"/>
</dbReference>
<sequence>MKPQDFQFYKQQVLQSVKKIVVKVGSAVLTTENDLDLKVITRLADDLSLVHNKGIDIVVVSSGAVAAGCKVVSKCKIKSNLVYKQAASAIGQSRLMHIYDEAFARFSKITAQILLTREDLKSRERFLNARNTFSQLFEWRTIPIVNENDTVAVQELKFGDNDQLAVLILNLVEADLLINLTSAQGVFEKNPSLYPKAKKIDYIENIFSLDLNKLCEGKSEQGSGGMYSKLLSAKRAAQLGVPTVILPGKERFILEKLFSGQNIGSWILPEGKKISRRKFWFAYNLDPEGQIIVDQGAILALKKGKSLLPVGIVGIKGEFSKGSLVQVLSKQGTPIGVGLSNYASSDIALIKGKKSSELTSILGENIYSEVIHADNLLLDVFLG</sequence>